<sequence>MRGREAVLPQAHFCPCLRCQATQALTATVPLGGSQEAVRPSAAGKAASTINEITARAHMRPPKKARAAQAQANVAVFCVTPEFHSRRRCAHSRKMRGRHVQEGVLSAKLLEERPKLHLNLDPALFFSSTIIQNTCSKLGAQQTPLYEHQSRISAKHPPFTMVGPGPGRGSRVVFVGNIPYDMSEEQLTDVFREVGKVVGFRLVNDRDTGKFKGYGFCEFEDPETAASAVRNLNEVEVGGRPLRISFADIDPLMEGRSTQHGQFDQDDLRRRAAAAGRAGRPGTFGHAGPTRGGGAVGPGWQQRDNGFGQRPFGGPGGAPYGGPGGPPGAYGAPGAGPMGAGGGPMTLPPNLPAGVPLPPGVGATDAITQTLATLPPNQLLDIMSQMKSLVTTSPDQARALLTGHPQLAYALFQAMLMMNVVDPDILQRILAASGTLPGAPAAAPAGAPGAVPPHMQQAGSNNGGGSATPPQHYGGAPPPGAYPPSARPPPGPYGQPGYGAQPPAPQAPAANDPIAALAGQNLPEEQKALLMQVLQLTPDQINALPADQKASIMQLKAQFGQA</sequence>
<evidence type="ECO:0000256" key="2">
    <source>
        <dbReference type="ARBA" id="ARBA00023242"/>
    </source>
</evidence>
<dbReference type="EMBL" id="AWNI01000012">
    <property type="protein sequence ID" value="ETS62186.1"/>
    <property type="molecule type" value="Genomic_DNA"/>
</dbReference>
<dbReference type="GO" id="GO:0003729">
    <property type="term" value="F:mRNA binding"/>
    <property type="evidence" value="ECO:0007669"/>
    <property type="project" value="TreeGrafter"/>
</dbReference>
<evidence type="ECO:0000256" key="4">
    <source>
        <dbReference type="SAM" id="MobiDB-lite"/>
    </source>
</evidence>
<keyword evidence="3" id="KW-0694">RNA-binding</keyword>
<dbReference type="Pfam" id="PF14304">
    <property type="entry name" value="CSTF_C"/>
    <property type="match status" value="1"/>
</dbReference>
<dbReference type="InterPro" id="IPR035979">
    <property type="entry name" value="RBD_domain_sf"/>
</dbReference>
<accession>W3VN50</accession>
<protein>
    <recommendedName>
        <fullName evidence="5">RRM domain-containing protein</fullName>
    </recommendedName>
</protein>
<dbReference type="AlphaFoldDB" id="W3VN50"/>
<evidence type="ECO:0000313" key="7">
    <source>
        <dbReference type="Proteomes" id="UP000019462"/>
    </source>
</evidence>
<dbReference type="InterPro" id="IPR025742">
    <property type="entry name" value="CSTF2_hinge"/>
</dbReference>
<evidence type="ECO:0000313" key="6">
    <source>
        <dbReference type="EMBL" id="ETS62186.1"/>
    </source>
</evidence>
<dbReference type="PANTHER" id="PTHR45735:SF2">
    <property type="entry name" value="CLEAVAGE STIMULATION FACTOR SUBUNIT 2"/>
    <property type="match status" value="1"/>
</dbReference>
<dbReference type="GO" id="GO:0031124">
    <property type="term" value="P:mRNA 3'-end processing"/>
    <property type="evidence" value="ECO:0007669"/>
    <property type="project" value="InterPro"/>
</dbReference>
<dbReference type="Pfam" id="PF00076">
    <property type="entry name" value="RRM_1"/>
    <property type="match status" value="1"/>
</dbReference>
<dbReference type="FunFam" id="1.10.20.70:FF:000002">
    <property type="entry name" value="Related to Cleavage stimulation factor"/>
    <property type="match status" value="1"/>
</dbReference>
<dbReference type="HOGENOM" id="CLU_028601_0_0_1"/>
<evidence type="ECO:0000256" key="1">
    <source>
        <dbReference type="ARBA" id="ARBA00004123"/>
    </source>
</evidence>
<gene>
    <name evidence="6" type="ORF">PaG_03755</name>
</gene>
<dbReference type="OrthoDB" id="272703at2759"/>
<organism evidence="6 7">
    <name type="scientific">Moesziomyces aphidis</name>
    <name type="common">Pseudozyma aphidis</name>
    <dbReference type="NCBI Taxonomy" id="84754"/>
    <lineage>
        <taxon>Eukaryota</taxon>
        <taxon>Fungi</taxon>
        <taxon>Dikarya</taxon>
        <taxon>Basidiomycota</taxon>
        <taxon>Ustilaginomycotina</taxon>
        <taxon>Ustilaginomycetes</taxon>
        <taxon>Ustilaginales</taxon>
        <taxon>Ustilaginaceae</taxon>
        <taxon>Moesziomyces</taxon>
    </lineage>
</organism>
<dbReference type="Pfam" id="PF14327">
    <property type="entry name" value="CSTF2_hinge"/>
    <property type="match status" value="1"/>
</dbReference>
<keyword evidence="2" id="KW-0539">Nucleus</keyword>
<feature type="compositionally biased region" description="Pro residues" evidence="4">
    <location>
        <begin position="476"/>
        <end position="493"/>
    </location>
</feature>
<name>W3VN50_MOEAP</name>
<feature type="domain" description="RRM" evidence="5">
    <location>
        <begin position="171"/>
        <end position="249"/>
    </location>
</feature>
<evidence type="ECO:0000256" key="3">
    <source>
        <dbReference type="PROSITE-ProRule" id="PRU00176"/>
    </source>
</evidence>
<dbReference type="PROSITE" id="PS50102">
    <property type="entry name" value="RRM"/>
    <property type="match status" value="1"/>
</dbReference>
<dbReference type="SUPFAM" id="SSF54928">
    <property type="entry name" value="RNA-binding domain, RBD"/>
    <property type="match status" value="1"/>
</dbReference>
<feature type="compositionally biased region" description="Low complexity" evidence="4">
    <location>
        <begin position="438"/>
        <end position="453"/>
    </location>
</feature>
<dbReference type="Gene3D" id="1.25.40.630">
    <property type="match status" value="1"/>
</dbReference>
<dbReference type="Gene3D" id="3.30.70.330">
    <property type="match status" value="1"/>
</dbReference>
<dbReference type="InterPro" id="IPR012677">
    <property type="entry name" value="Nucleotide-bd_a/b_plait_sf"/>
</dbReference>
<feature type="region of interest" description="Disordered" evidence="4">
    <location>
        <begin position="305"/>
        <end position="328"/>
    </location>
</feature>
<dbReference type="InterPro" id="IPR000504">
    <property type="entry name" value="RRM_dom"/>
</dbReference>
<dbReference type="Gene3D" id="1.10.20.70">
    <property type="entry name" value="Transcription termination and cleavage factor, C-terminal domain"/>
    <property type="match status" value="1"/>
</dbReference>
<dbReference type="InterPro" id="IPR038192">
    <property type="entry name" value="CSTF_C_sf"/>
</dbReference>
<dbReference type="Proteomes" id="UP000019462">
    <property type="component" value="Unassembled WGS sequence"/>
</dbReference>
<dbReference type="GO" id="GO:0005847">
    <property type="term" value="C:mRNA cleavage and polyadenylation specificity factor complex"/>
    <property type="evidence" value="ECO:0007669"/>
    <property type="project" value="TreeGrafter"/>
</dbReference>
<keyword evidence="7" id="KW-1185">Reference proteome</keyword>
<dbReference type="SMART" id="SM00360">
    <property type="entry name" value="RRM"/>
    <property type="match status" value="1"/>
</dbReference>
<feature type="compositionally biased region" description="Gly residues" evidence="4">
    <location>
        <begin position="311"/>
        <end position="328"/>
    </location>
</feature>
<feature type="region of interest" description="Disordered" evidence="4">
    <location>
        <begin position="438"/>
        <end position="511"/>
    </location>
</feature>
<dbReference type="PANTHER" id="PTHR45735">
    <property type="entry name" value="CLEAVAGE STIMULATION FACTOR SUBUNIT 2"/>
    <property type="match status" value="1"/>
</dbReference>
<reference evidence="6 7" key="1">
    <citation type="journal article" date="2014" name="Genome Announc.">
        <title>Genome sequence of the basidiomycetous fungus Pseudozyma aphidis DSM70725, an efficient producer of biosurfactant mannosylerythritol lipids.</title>
        <authorList>
            <person name="Lorenz S."/>
            <person name="Guenther M."/>
            <person name="Grumaz C."/>
            <person name="Rupp S."/>
            <person name="Zibek S."/>
            <person name="Sohn K."/>
        </authorList>
    </citation>
    <scope>NUCLEOTIDE SEQUENCE [LARGE SCALE GENOMIC DNA]</scope>
    <source>
        <strain evidence="7">ATCC 32657 / CBS 517.83 / DSM 70725 / JCM 10318 / NBRC 10182 / NRRL Y-7954 / St-0401</strain>
    </source>
</reference>
<proteinExistence type="predicted"/>
<dbReference type="CDD" id="cd12398">
    <property type="entry name" value="RRM_CSTF2_RNA15_like"/>
    <property type="match status" value="1"/>
</dbReference>
<evidence type="ECO:0000259" key="5">
    <source>
        <dbReference type="PROSITE" id="PS50102"/>
    </source>
</evidence>
<comment type="caution">
    <text evidence="6">The sequence shown here is derived from an EMBL/GenBank/DDBJ whole genome shotgun (WGS) entry which is preliminary data.</text>
</comment>
<dbReference type="InterPro" id="IPR026896">
    <property type="entry name" value="CSTF_C"/>
</dbReference>
<comment type="subcellular location">
    <subcellularLocation>
        <location evidence="1">Nucleus</location>
    </subcellularLocation>
</comment>